<accession>A0A6A4ZZM7</accession>
<gene>
    <name evidence="2" type="ORF">AaE_010458</name>
</gene>
<evidence type="ECO:0000313" key="2">
    <source>
        <dbReference type="EMBL" id="KAF0719409.1"/>
    </source>
</evidence>
<name>A0A6A4ZZM7_APHAT</name>
<feature type="region of interest" description="Disordered" evidence="1">
    <location>
        <begin position="142"/>
        <end position="177"/>
    </location>
</feature>
<evidence type="ECO:0000313" key="3">
    <source>
        <dbReference type="Proteomes" id="UP000469452"/>
    </source>
</evidence>
<comment type="caution">
    <text evidence="2">The sequence shown here is derived from an EMBL/GenBank/DDBJ whole genome shotgun (WGS) entry which is preliminary data.</text>
</comment>
<dbReference type="Proteomes" id="UP000469452">
    <property type="component" value="Unassembled WGS sequence"/>
</dbReference>
<dbReference type="VEuPathDB" id="FungiDB:H257_13154"/>
<evidence type="ECO:0000256" key="1">
    <source>
        <dbReference type="SAM" id="MobiDB-lite"/>
    </source>
</evidence>
<dbReference type="AlphaFoldDB" id="A0A6A4ZZM7"/>
<feature type="region of interest" description="Disordered" evidence="1">
    <location>
        <begin position="46"/>
        <end position="69"/>
    </location>
</feature>
<organism evidence="2 3">
    <name type="scientific">Aphanomyces astaci</name>
    <name type="common">Crayfish plague agent</name>
    <dbReference type="NCBI Taxonomy" id="112090"/>
    <lineage>
        <taxon>Eukaryota</taxon>
        <taxon>Sar</taxon>
        <taxon>Stramenopiles</taxon>
        <taxon>Oomycota</taxon>
        <taxon>Saprolegniomycetes</taxon>
        <taxon>Saprolegniales</taxon>
        <taxon>Verrucalvaceae</taxon>
        <taxon>Aphanomyces</taxon>
    </lineage>
</organism>
<sequence>TKARHEMKQLLEQHAQQLAHDAKEVKATEKWLVKREQKIQSLERTCNHGFEVDDEDEEDADPSETSVEGHLERLHDELVADGSTMSAKLQSFARNQDASALAWPSELSEQYEPSSYPPRVYPTRSSMDMSYAYHINTPSRDSNRWAYQPQYTTRPPERDHSYEPFMSNSTAPRTPMYDTKLSNWVHKRERASAAASAHSNYLHQLSQELKTYSNKYQTAHHSEGEVDGLP</sequence>
<feature type="non-terminal residue" evidence="2">
    <location>
        <position position="1"/>
    </location>
</feature>
<feature type="compositionally biased region" description="Acidic residues" evidence="1">
    <location>
        <begin position="52"/>
        <end position="62"/>
    </location>
</feature>
<reference evidence="2 3" key="1">
    <citation type="submission" date="2019-06" db="EMBL/GenBank/DDBJ databases">
        <title>Genomics analysis of Aphanomyces spp. identifies a new class of oomycete effector associated with host adaptation.</title>
        <authorList>
            <person name="Gaulin E."/>
        </authorList>
    </citation>
    <scope>NUCLEOTIDE SEQUENCE [LARGE SCALE GENOMIC DNA]</scope>
    <source>
        <strain evidence="2 3">E</strain>
    </source>
</reference>
<proteinExistence type="predicted"/>
<dbReference type="EMBL" id="VJMI01016407">
    <property type="protein sequence ID" value="KAF0719409.1"/>
    <property type="molecule type" value="Genomic_DNA"/>
</dbReference>
<protein>
    <submittedName>
        <fullName evidence="2">Uncharacterized protein</fullName>
    </submittedName>
</protein>